<sequence>MTKRASHSTATSDTMRTRVRETIRTRLEDRSATAFVHCGPVRDPSIRYCLLVSSDSVWESNASLNSNPSASTKPAGSTTLTANALTTNAPIAAGTPVAIAVDREPELEHEHERWYLETATQKQRANGATHPAEAVAKAISETHGDGENGERVLTPATIPHDAACYLERAGFTLASSDVLSALRATKDDVELAALERAQTAAHDGLERARSMLTAATVVDGDGDSDLKRDDGRSETETETGTRMRSLEGRAEVEVEGEDGDGVEGEGKGESEANPLTPADISSAVDRAVLDAGCRPVSTTVTGDDRLVADRPIEIDTLVRTPSGYHGRLVRTLVVDPNGGAERRAHVALTHAFRSVRTMAVAGDHTVSALEADLEAEIRAFGFGEPDAIDVQVTGIGLEPRERPIGSGESVAVGTTTCVDAAVGTDAGRVRLADVLVRTEDDAQWLSPASWSMRPSSE</sequence>
<accession>A0A9E7SU86</accession>
<dbReference type="GeneID" id="73291570"/>
<organism evidence="2 3">
    <name type="scientific">Natronosalvus rutilus</name>
    <dbReference type="NCBI Taxonomy" id="2953753"/>
    <lineage>
        <taxon>Archaea</taxon>
        <taxon>Methanobacteriati</taxon>
        <taxon>Methanobacteriota</taxon>
        <taxon>Stenosarchaea group</taxon>
        <taxon>Halobacteria</taxon>
        <taxon>Halobacteriales</taxon>
        <taxon>Natrialbaceae</taxon>
        <taxon>Natronosalvus</taxon>
    </lineage>
</organism>
<dbReference type="SUPFAM" id="SSF55920">
    <property type="entry name" value="Creatinase/aminopeptidase"/>
    <property type="match status" value="1"/>
</dbReference>
<evidence type="ECO:0000256" key="1">
    <source>
        <dbReference type="SAM" id="MobiDB-lite"/>
    </source>
</evidence>
<reference evidence="2" key="1">
    <citation type="submission" date="2022-06" db="EMBL/GenBank/DDBJ databases">
        <title>Diverse halophilic archaea isolated from saline environments.</title>
        <authorList>
            <person name="Cui H.-L."/>
        </authorList>
    </citation>
    <scope>NUCLEOTIDE SEQUENCE</scope>
    <source>
        <strain evidence="2">WLHS1</strain>
    </source>
</reference>
<dbReference type="AlphaFoldDB" id="A0A9E7SU86"/>
<feature type="region of interest" description="Disordered" evidence="1">
    <location>
        <begin position="219"/>
        <end position="280"/>
    </location>
</feature>
<evidence type="ECO:0008006" key="4">
    <source>
        <dbReference type="Google" id="ProtNLM"/>
    </source>
</evidence>
<keyword evidence="3" id="KW-1185">Reference proteome</keyword>
<dbReference type="KEGG" id="sawl:NGM29_15950"/>
<dbReference type="Gene3D" id="3.90.230.10">
    <property type="entry name" value="Creatinase/methionine aminopeptidase superfamily"/>
    <property type="match status" value="1"/>
</dbReference>
<dbReference type="InterPro" id="IPR036005">
    <property type="entry name" value="Creatinase/aminopeptidase-like"/>
</dbReference>
<evidence type="ECO:0000313" key="3">
    <source>
        <dbReference type="Proteomes" id="UP001056855"/>
    </source>
</evidence>
<feature type="compositionally biased region" description="Basic and acidic residues" evidence="1">
    <location>
        <begin position="224"/>
        <end position="252"/>
    </location>
</feature>
<dbReference type="RefSeq" id="WP_254157533.1">
    <property type="nucleotide sequence ID" value="NZ_CP100355.1"/>
</dbReference>
<proteinExistence type="predicted"/>
<evidence type="ECO:0000313" key="2">
    <source>
        <dbReference type="EMBL" id="UTF53245.1"/>
    </source>
</evidence>
<feature type="compositionally biased region" description="Acidic residues" evidence="1">
    <location>
        <begin position="253"/>
        <end position="263"/>
    </location>
</feature>
<protein>
    <recommendedName>
        <fullName evidence="4">Xaa-Pro aminopeptidase</fullName>
    </recommendedName>
</protein>
<name>A0A9E7SU86_9EURY</name>
<dbReference type="Proteomes" id="UP001056855">
    <property type="component" value="Chromosome"/>
</dbReference>
<dbReference type="EMBL" id="CP100355">
    <property type="protein sequence ID" value="UTF53245.1"/>
    <property type="molecule type" value="Genomic_DNA"/>
</dbReference>
<gene>
    <name evidence="2" type="ORF">NGM29_15950</name>
</gene>